<reference evidence="2 3" key="1">
    <citation type="journal article" date="2014" name="PLoS Genet.">
        <title>Phylogenetically driven sequencing of extremely halophilic archaea reveals strategies for static and dynamic osmo-response.</title>
        <authorList>
            <person name="Becker E.A."/>
            <person name="Seitzer P.M."/>
            <person name="Tritt A."/>
            <person name="Larsen D."/>
            <person name="Krusor M."/>
            <person name="Yao A.I."/>
            <person name="Wu D."/>
            <person name="Madern D."/>
            <person name="Eisen J.A."/>
            <person name="Darling A.E."/>
            <person name="Facciotti M.T."/>
        </authorList>
    </citation>
    <scope>NUCLEOTIDE SEQUENCE [LARGE SCALE GENOMIC DNA]</scope>
    <source>
        <strain evidence="2 3">JCM 10990</strain>
    </source>
</reference>
<comment type="caution">
    <text evidence="2">The sequence shown here is derived from an EMBL/GenBank/DDBJ whole genome shotgun (WGS) entry which is preliminary data.</text>
</comment>
<keyword evidence="3" id="KW-1185">Reference proteome</keyword>
<organism evidence="2 3">
    <name type="scientific">Natrialba chahannaoensis JCM 10990</name>
    <dbReference type="NCBI Taxonomy" id="1227492"/>
    <lineage>
        <taxon>Archaea</taxon>
        <taxon>Methanobacteriati</taxon>
        <taxon>Methanobacteriota</taxon>
        <taxon>Stenosarchaea group</taxon>
        <taxon>Halobacteria</taxon>
        <taxon>Halobacteriales</taxon>
        <taxon>Natrialbaceae</taxon>
        <taxon>Natrialba</taxon>
    </lineage>
</organism>
<dbReference type="SMART" id="SM01126">
    <property type="entry name" value="DDE_Tnp_IS1595"/>
    <property type="match status" value="1"/>
</dbReference>
<sequence length="145" mass="16732">MIPLDVFGLESVAADLLEQPDETIRHLLTVCEKEPLTVYTGGFRAYGPLSEDDAFDHEYVTHGDREYADGDVHVNTYEGDGSLLRPWLLPHRGISKDELTQYLRAFQLRRKPLGSREEKHSNALSKPRYEINKVLTRERRETLYS</sequence>
<name>M0B674_9EURY</name>
<dbReference type="PATRIC" id="fig|1227492.4.peg.155"/>
<dbReference type="InterPro" id="IPR024445">
    <property type="entry name" value="Tnp_ISXO2-like"/>
</dbReference>
<evidence type="ECO:0000313" key="3">
    <source>
        <dbReference type="Proteomes" id="UP000011693"/>
    </source>
</evidence>
<proteinExistence type="predicted"/>
<dbReference type="Proteomes" id="UP000011693">
    <property type="component" value="Unassembled WGS sequence"/>
</dbReference>
<dbReference type="AlphaFoldDB" id="M0B674"/>
<gene>
    <name evidence="2" type="ORF">C482_00845</name>
</gene>
<dbReference type="Pfam" id="PF12762">
    <property type="entry name" value="DDE_Tnp_IS1595"/>
    <property type="match status" value="1"/>
</dbReference>
<feature type="domain" description="ISXO2-like transposase" evidence="1">
    <location>
        <begin position="2"/>
        <end position="111"/>
    </location>
</feature>
<protein>
    <submittedName>
        <fullName evidence="2">Insertion element protein</fullName>
    </submittedName>
</protein>
<evidence type="ECO:0000313" key="2">
    <source>
        <dbReference type="EMBL" id="ELZ06325.1"/>
    </source>
</evidence>
<accession>M0B674</accession>
<dbReference type="STRING" id="1227492.C482_00845"/>
<dbReference type="EMBL" id="AOIN01000008">
    <property type="protein sequence ID" value="ELZ06325.1"/>
    <property type="molecule type" value="Genomic_DNA"/>
</dbReference>
<evidence type="ECO:0000259" key="1">
    <source>
        <dbReference type="SMART" id="SM01126"/>
    </source>
</evidence>